<dbReference type="AlphaFoldDB" id="A0AAD5K8H6"/>
<evidence type="ECO:0000259" key="1">
    <source>
        <dbReference type="PROSITE" id="PS50181"/>
    </source>
</evidence>
<evidence type="ECO:0000313" key="2">
    <source>
        <dbReference type="EMBL" id="KAI9274305.1"/>
    </source>
</evidence>
<dbReference type="InterPro" id="IPR036047">
    <property type="entry name" value="F-box-like_dom_sf"/>
</dbReference>
<name>A0AAD5K8H6_9FUNG</name>
<sequence>MEFRMVKSLQEEEPLCNEQNLLVNNKNKDTTAVDFIYCLPFELVPLVFHSFPIQDLFECMNVNALWKCRILNSPTLWHQMTIMKDEEETFIPKLILVGSYIKSYNIIDGCEKTHRSSMDLIASECLSHLQSLELELTWYKRDNGTIATATSMHQLPTLASILSACPGLRRIRMDMPAFRNVDNNNDTTNPFSPLLLLPSSTSKHDCSSWQLTHLHWSIGSSSNSIINNNNNMIKTTQLEVESILSTCPSLTYLKIDPCEEPISLLSIYKKCPPALRFLGLNAEKQYDIFEKYWNGDNDDYYYDGSHSTISSNSGIKALVIPCLDETDWVNLIRTLMMDDQKQLQELVILHDHLYMLNLPQLLQVYHVNNRSHTK</sequence>
<dbReference type="SUPFAM" id="SSF81383">
    <property type="entry name" value="F-box domain"/>
    <property type="match status" value="1"/>
</dbReference>
<organism evidence="2 3">
    <name type="scientific">Phascolomyces articulosus</name>
    <dbReference type="NCBI Taxonomy" id="60185"/>
    <lineage>
        <taxon>Eukaryota</taxon>
        <taxon>Fungi</taxon>
        <taxon>Fungi incertae sedis</taxon>
        <taxon>Mucoromycota</taxon>
        <taxon>Mucoromycotina</taxon>
        <taxon>Mucoromycetes</taxon>
        <taxon>Mucorales</taxon>
        <taxon>Lichtheimiaceae</taxon>
        <taxon>Phascolomyces</taxon>
    </lineage>
</organism>
<accession>A0AAD5K8H6</accession>
<evidence type="ECO:0000313" key="3">
    <source>
        <dbReference type="Proteomes" id="UP001209540"/>
    </source>
</evidence>
<keyword evidence="3" id="KW-1185">Reference proteome</keyword>
<reference evidence="2" key="1">
    <citation type="journal article" date="2022" name="IScience">
        <title>Evolution of zygomycete secretomes and the origins of terrestrial fungal ecologies.</title>
        <authorList>
            <person name="Chang Y."/>
            <person name="Wang Y."/>
            <person name="Mondo S."/>
            <person name="Ahrendt S."/>
            <person name="Andreopoulos W."/>
            <person name="Barry K."/>
            <person name="Beard J."/>
            <person name="Benny G.L."/>
            <person name="Blankenship S."/>
            <person name="Bonito G."/>
            <person name="Cuomo C."/>
            <person name="Desiro A."/>
            <person name="Gervers K.A."/>
            <person name="Hundley H."/>
            <person name="Kuo A."/>
            <person name="LaButti K."/>
            <person name="Lang B.F."/>
            <person name="Lipzen A."/>
            <person name="O'Donnell K."/>
            <person name="Pangilinan J."/>
            <person name="Reynolds N."/>
            <person name="Sandor L."/>
            <person name="Smith M.E."/>
            <person name="Tsang A."/>
            <person name="Grigoriev I.V."/>
            <person name="Stajich J.E."/>
            <person name="Spatafora J.W."/>
        </authorList>
    </citation>
    <scope>NUCLEOTIDE SEQUENCE</scope>
    <source>
        <strain evidence="2">RSA 2281</strain>
    </source>
</reference>
<feature type="domain" description="F-box" evidence="1">
    <location>
        <begin position="33"/>
        <end position="80"/>
    </location>
</feature>
<dbReference type="PROSITE" id="PS50181">
    <property type="entry name" value="FBOX"/>
    <property type="match status" value="1"/>
</dbReference>
<protein>
    <recommendedName>
        <fullName evidence="1">F-box domain-containing protein</fullName>
    </recommendedName>
</protein>
<dbReference type="Gene3D" id="1.20.1280.50">
    <property type="match status" value="1"/>
</dbReference>
<dbReference type="InterPro" id="IPR001810">
    <property type="entry name" value="F-box_dom"/>
</dbReference>
<gene>
    <name evidence="2" type="ORF">BDA99DRAFT_234585</name>
</gene>
<dbReference type="EMBL" id="JAIXMP010000004">
    <property type="protein sequence ID" value="KAI9274305.1"/>
    <property type="molecule type" value="Genomic_DNA"/>
</dbReference>
<reference evidence="2" key="2">
    <citation type="submission" date="2023-02" db="EMBL/GenBank/DDBJ databases">
        <authorList>
            <consortium name="DOE Joint Genome Institute"/>
            <person name="Mondo S.J."/>
            <person name="Chang Y."/>
            <person name="Wang Y."/>
            <person name="Ahrendt S."/>
            <person name="Andreopoulos W."/>
            <person name="Barry K."/>
            <person name="Beard J."/>
            <person name="Benny G.L."/>
            <person name="Blankenship S."/>
            <person name="Bonito G."/>
            <person name="Cuomo C."/>
            <person name="Desiro A."/>
            <person name="Gervers K.A."/>
            <person name="Hundley H."/>
            <person name="Kuo A."/>
            <person name="LaButti K."/>
            <person name="Lang B.F."/>
            <person name="Lipzen A."/>
            <person name="O'Donnell K."/>
            <person name="Pangilinan J."/>
            <person name="Reynolds N."/>
            <person name="Sandor L."/>
            <person name="Smith M.W."/>
            <person name="Tsang A."/>
            <person name="Grigoriev I.V."/>
            <person name="Stajich J.E."/>
            <person name="Spatafora J.W."/>
        </authorList>
    </citation>
    <scope>NUCLEOTIDE SEQUENCE</scope>
    <source>
        <strain evidence="2">RSA 2281</strain>
    </source>
</reference>
<comment type="caution">
    <text evidence="2">The sequence shown here is derived from an EMBL/GenBank/DDBJ whole genome shotgun (WGS) entry which is preliminary data.</text>
</comment>
<dbReference type="Proteomes" id="UP001209540">
    <property type="component" value="Unassembled WGS sequence"/>
</dbReference>
<proteinExistence type="predicted"/>